<dbReference type="RefSeq" id="WP_350935293.1">
    <property type="nucleotide sequence ID" value="NZ_JAYWLC010000003.1"/>
</dbReference>
<accession>A0ABV1SF42</accession>
<protein>
    <submittedName>
        <fullName evidence="9">ABC transporter permease</fullName>
    </submittedName>
</protein>
<keyword evidence="6 8" id="KW-1133">Transmembrane helix</keyword>
<gene>
    <name evidence="9" type="ORF">VSX56_04955</name>
</gene>
<feature type="transmembrane region" description="Helical" evidence="8">
    <location>
        <begin position="86"/>
        <end position="109"/>
    </location>
</feature>
<dbReference type="Proteomes" id="UP001438953">
    <property type="component" value="Unassembled WGS sequence"/>
</dbReference>
<comment type="subcellular location">
    <subcellularLocation>
        <location evidence="1">Cell membrane</location>
        <topology evidence="1">Multi-pass membrane protein</topology>
    </subcellularLocation>
</comment>
<dbReference type="EMBL" id="JAYWLC010000003">
    <property type="protein sequence ID" value="MER5171119.1"/>
    <property type="molecule type" value="Genomic_DNA"/>
</dbReference>
<evidence type="ECO:0000256" key="7">
    <source>
        <dbReference type="ARBA" id="ARBA00023136"/>
    </source>
</evidence>
<organism evidence="9 10">
    <name type="scientific">Thioclava kandeliae</name>
    <dbReference type="NCBI Taxonomy" id="3070818"/>
    <lineage>
        <taxon>Bacteria</taxon>
        <taxon>Pseudomonadati</taxon>
        <taxon>Pseudomonadota</taxon>
        <taxon>Alphaproteobacteria</taxon>
        <taxon>Rhodobacterales</taxon>
        <taxon>Paracoccaceae</taxon>
        <taxon>Thioclava</taxon>
    </lineage>
</organism>
<dbReference type="InterPro" id="IPR001851">
    <property type="entry name" value="ABC_transp_permease"/>
</dbReference>
<feature type="transmembrane region" description="Helical" evidence="8">
    <location>
        <begin position="199"/>
        <end position="229"/>
    </location>
</feature>
<dbReference type="PANTHER" id="PTHR32196">
    <property type="entry name" value="ABC TRANSPORTER PERMEASE PROTEIN YPHD-RELATED-RELATED"/>
    <property type="match status" value="1"/>
</dbReference>
<dbReference type="Pfam" id="PF02653">
    <property type="entry name" value="BPD_transp_2"/>
    <property type="match status" value="1"/>
</dbReference>
<keyword evidence="10" id="KW-1185">Reference proteome</keyword>
<dbReference type="PANTHER" id="PTHR32196:SF21">
    <property type="entry name" value="ABC TRANSPORTER PERMEASE PROTEIN YPHD-RELATED"/>
    <property type="match status" value="1"/>
</dbReference>
<comment type="caution">
    <text evidence="9">The sequence shown here is derived from an EMBL/GenBank/DDBJ whole genome shotgun (WGS) entry which is preliminary data.</text>
</comment>
<feature type="transmembrane region" description="Helical" evidence="8">
    <location>
        <begin position="12"/>
        <end position="31"/>
    </location>
</feature>
<proteinExistence type="predicted"/>
<keyword evidence="2" id="KW-0813">Transport</keyword>
<feature type="transmembrane region" description="Helical" evidence="8">
    <location>
        <begin position="116"/>
        <end position="134"/>
    </location>
</feature>
<feature type="transmembrane region" description="Helical" evidence="8">
    <location>
        <begin position="262"/>
        <end position="281"/>
    </location>
</feature>
<evidence type="ECO:0000256" key="3">
    <source>
        <dbReference type="ARBA" id="ARBA00022475"/>
    </source>
</evidence>
<feature type="transmembrane region" description="Helical" evidence="8">
    <location>
        <begin position="37"/>
        <end position="56"/>
    </location>
</feature>
<evidence type="ECO:0000256" key="8">
    <source>
        <dbReference type="SAM" id="Phobius"/>
    </source>
</evidence>
<reference evidence="9 10" key="1">
    <citation type="submission" date="2024-01" db="EMBL/GenBank/DDBJ databases">
        <authorList>
            <person name="Deng Y."/>
            <person name="Su J."/>
        </authorList>
    </citation>
    <scope>NUCLEOTIDE SEQUENCE [LARGE SCALE GENOMIC DNA]</scope>
    <source>
        <strain evidence="9 10">CPCC 100088</strain>
    </source>
</reference>
<keyword evidence="3" id="KW-1003">Cell membrane</keyword>
<keyword evidence="4" id="KW-0997">Cell inner membrane</keyword>
<evidence type="ECO:0000256" key="1">
    <source>
        <dbReference type="ARBA" id="ARBA00004651"/>
    </source>
</evidence>
<feature type="transmembrane region" description="Helical" evidence="8">
    <location>
        <begin position="235"/>
        <end position="255"/>
    </location>
</feature>
<keyword evidence="5 8" id="KW-0812">Transmembrane</keyword>
<evidence type="ECO:0000313" key="9">
    <source>
        <dbReference type="EMBL" id="MER5171119.1"/>
    </source>
</evidence>
<evidence type="ECO:0000256" key="4">
    <source>
        <dbReference type="ARBA" id="ARBA00022519"/>
    </source>
</evidence>
<feature type="transmembrane region" description="Helical" evidence="8">
    <location>
        <begin position="287"/>
        <end position="310"/>
    </location>
</feature>
<name>A0ABV1SF42_9RHOB</name>
<keyword evidence="7 8" id="KW-0472">Membrane</keyword>
<dbReference type="CDD" id="cd06579">
    <property type="entry name" value="TM_PBP1_transp_AraH_like"/>
    <property type="match status" value="1"/>
</dbReference>
<evidence type="ECO:0000256" key="6">
    <source>
        <dbReference type="ARBA" id="ARBA00022989"/>
    </source>
</evidence>
<reference evidence="9 10" key="2">
    <citation type="submission" date="2024-06" db="EMBL/GenBank/DDBJ databases">
        <title>Thioclava kandeliae sp. nov. from a rhizosphere soil sample of Kandelia candel in a mangrove.</title>
        <authorList>
            <person name="Mu T."/>
        </authorList>
    </citation>
    <scope>NUCLEOTIDE SEQUENCE [LARGE SCALE GENOMIC DNA]</scope>
    <source>
        <strain evidence="9 10">CPCC 100088</strain>
    </source>
</reference>
<evidence type="ECO:0000313" key="10">
    <source>
        <dbReference type="Proteomes" id="UP001438953"/>
    </source>
</evidence>
<evidence type="ECO:0000256" key="2">
    <source>
        <dbReference type="ARBA" id="ARBA00022448"/>
    </source>
</evidence>
<feature type="transmembrane region" description="Helical" evidence="8">
    <location>
        <begin position="154"/>
        <end position="178"/>
    </location>
</feature>
<evidence type="ECO:0000256" key="5">
    <source>
        <dbReference type="ARBA" id="ARBA00022692"/>
    </source>
</evidence>
<sequence length="319" mass="32112">MKTLAENPLLVLRWVLLLGMGVIFTALNSYFLAAGNIFALGDSFALLGLVALGLALTMLAGEFDLSGGAMVAVSGLIMLKCGADNAALGLVAALAFGALVGLFNGVVTLKLNVSSLVTTLGVMILLSGFAVWLEGGQAVSFANYDLTDAFNMDWFGVFSPRSVITIALFILTGLMLVFTRMGRDIIAAGSHRKAATMAGANVGGAIVTTFVLSGLFAALAGALLAITLGRASSTFGANLLLQAASAAILGGIALSGGVGRPFGVAVGVMVLAVLNNGLGLIGASSPAILLLNGAVLLIAVLAGGAPALWLKTRLRASES</sequence>